<dbReference type="AlphaFoldDB" id="A0A8I1JIG6"/>
<dbReference type="SUPFAM" id="SSF53955">
    <property type="entry name" value="Lysozyme-like"/>
    <property type="match status" value="1"/>
</dbReference>
<comment type="caution">
    <text evidence="2">The sequence shown here is derived from an EMBL/GenBank/DDBJ whole genome shotgun (WGS) entry which is preliminary data.</text>
</comment>
<dbReference type="Pfam" id="PF01464">
    <property type="entry name" value="SLT"/>
    <property type="match status" value="1"/>
</dbReference>
<dbReference type="InterPro" id="IPR008258">
    <property type="entry name" value="Transglycosylase_SLT_dom_1"/>
</dbReference>
<dbReference type="RefSeq" id="WP_198746577.1">
    <property type="nucleotide sequence ID" value="NZ_JAEHTE010000002.1"/>
</dbReference>
<proteinExistence type="predicted"/>
<dbReference type="Gene3D" id="1.10.530.10">
    <property type="match status" value="1"/>
</dbReference>
<accession>A0A8I1JIG6</accession>
<sequence>MTMMQLNYCVSAAARSYEGVSPLMLKTLIAVEGGQIGTIRKNKDKSLDLGPLQINTINLPAIQKELGYSARDILLDGCKNIKSGAWLLYRHLKDTDGSYWLAMGNYHSKTPTLRLTYLRRIAEAYSGLIVGMRNGQEEKAIGRTVNWGRSALADSAQVPSLALLESIIDGSNPTGKALPPGSIPRTIAKKEPPRPKVVAINNQRRTLRFIDNE</sequence>
<evidence type="ECO:0000313" key="2">
    <source>
        <dbReference type="EMBL" id="MBI6882953.1"/>
    </source>
</evidence>
<dbReference type="Proteomes" id="UP000637061">
    <property type="component" value="Unassembled WGS sequence"/>
</dbReference>
<dbReference type="InterPro" id="IPR023346">
    <property type="entry name" value="Lysozyme-like_dom_sf"/>
</dbReference>
<organism evidence="2 3">
    <name type="scientific">Pseudomonas putida</name>
    <name type="common">Arthrobacter siderocapsulatus</name>
    <dbReference type="NCBI Taxonomy" id="303"/>
    <lineage>
        <taxon>Bacteria</taxon>
        <taxon>Pseudomonadati</taxon>
        <taxon>Pseudomonadota</taxon>
        <taxon>Gammaproteobacteria</taxon>
        <taxon>Pseudomonadales</taxon>
        <taxon>Pseudomonadaceae</taxon>
        <taxon>Pseudomonas</taxon>
    </lineage>
</organism>
<reference evidence="2" key="1">
    <citation type="submission" date="2020-12" db="EMBL/GenBank/DDBJ databases">
        <title>Enhanced detection system for hospital associated transmission using whole genome sequencing surveillance.</title>
        <authorList>
            <person name="Harrison L.H."/>
            <person name="Van Tyne D."/>
            <person name="Marsh J.W."/>
            <person name="Griffith M.P."/>
            <person name="Snyder D.J."/>
            <person name="Cooper V.S."/>
            <person name="Mustapha M."/>
        </authorList>
    </citation>
    <scope>NUCLEOTIDE SEQUENCE</scope>
    <source>
        <strain evidence="2">PSB00042</strain>
    </source>
</reference>
<evidence type="ECO:0000313" key="3">
    <source>
        <dbReference type="Proteomes" id="UP000637061"/>
    </source>
</evidence>
<feature type="domain" description="Transglycosylase SLT" evidence="1">
    <location>
        <begin position="14"/>
        <end position="108"/>
    </location>
</feature>
<gene>
    <name evidence="2" type="ORF">JEU22_03425</name>
</gene>
<dbReference type="EMBL" id="JAEHTE010000002">
    <property type="protein sequence ID" value="MBI6882953.1"/>
    <property type="molecule type" value="Genomic_DNA"/>
</dbReference>
<name>A0A8I1JIG6_PSEPU</name>
<dbReference type="CDD" id="cd13400">
    <property type="entry name" value="LT_IagB-like"/>
    <property type="match status" value="1"/>
</dbReference>
<evidence type="ECO:0000259" key="1">
    <source>
        <dbReference type="Pfam" id="PF01464"/>
    </source>
</evidence>
<protein>
    <submittedName>
        <fullName evidence="2">Lytic transglycosylase domain-containing protein</fullName>
    </submittedName>
</protein>